<comment type="caution">
    <text evidence="12">The sequence shown here is derived from an EMBL/GenBank/DDBJ whole genome shotgun (WGS) entry which is preliminary data.</text>
</comment>
<accession>A0A4R5LXI6</accession>
<keyword evidence="6 11" id="KW-0441">Lipid A biosynthesis</keyword>
<organism evidence="12 13">
    <name type="scientific">Seongchinamella unica</name>
    <dbReference type="NCBI Taxonomy" id="2547392"/>
    <lineage>
        <taxon>Bacteria</taxon>
        <taxon>Pseudomonadati</taxon>
        <taxon>Pseudomonadota</taxon>
        <taxon>Gammaproteobacteria</taxon>
        <taxon>Cellvibrionales</taxon>
        <taxon>Halieaceae</taxon>
        <taxon>Seongchinamella</taxon>
    </lineage>
</organism>
<evidence type="ECO:0000256" key="10">
    <source>
        <dbReference type="ARBA" id="ARBA00048975"/>
    </source>
</evidence>
<dbReference type="InterPro" id="IPR003835">
    <property type="entry name" value="Glyco_trans_19"/>
</dbReference>
<evidence type="ECO:0000256" key="7">
    <source>
        <dbReference type="ARBA" id="ARBA00022676"/>
    </source>
</evidence>
<comment type="catalytic activity">
    <reaction evidence="10 11">
        <text>a lipid X + a UDP-2-N,3-O-bis[(3R)-3-hydroxyacyl]-alpha-D-glucosamine = a lipid A disaccharide + UDP + H(+)</text>
        <dbReference type="Rhea" id="RHEA:67828"/>
        <dbReference type="ChEBI" id="CHEBI:15378"/>
        <dbReference type="ChEBI" id="CHEBI:58223"/>
        <dbReference type="ChEBI" id="CHEBI:137748"/>
        <dbReference type="ChEBI" id="CHEBI:176338"/>
        <dbReference type="ChEBI" id="CHEBI:176343"/>
        <dbReference type="EC" id="2.4.1.182"/>
    </reaction>
</comment>
<dbReference type="GO" id="GO:0009245">
    <property type="term" value="P:lipid A biosynthetic process"/>
    <property type="evidence" value="ECO:0007669"/>
    <property type="project" value="UniProtKB-UniRule"/>
</dbReference>
<dbReference type="NCBIfam" id="TIGR00215">
    <property type="entry name" value="lpxB"/>
    <property type="match status" value="1"/>
</dbReference>
<dbReference type="HAMAP" id="MF_00392">
    <property type="entry name" value="LpxB"/>
    <property type="match status" value="1"/>
</dbReference>
<dbReference type="Proteomes" id="UP000295554">
    <property type="component" value="Unassembled WGS sequence"/>
</dbReference>
<evidence type="ECO:0000256" key="6">
    <source>
        <dbReference type="ARBA" id="ARBA00022556"/>
    </source>
</evidence>
<evidence type="ECO:0000256" key="11">
    <source>
        <dbReference type="HAMAP-Rule" id="MF_00392"/>
    </source>
</evidence>
<dbReference type="EMBL" id="SMSE01000001">
    <property type="protein sequence ID" value="TDG16018.1"/>
    <property type="molecule type" value="Genomic_DNA"/>
</dbReference>
<dbReference type="GO" id="GO:0005543">
    <property type="term" value="F:phospholipid binding"/>
    <property type="evidence" value="ECO:0007669"/>
    <property type="project" value="TreeGrafter"/>
</dbReference>
<evidence type="ECO:0000256" key="5">
    <source>
        <dbReference type="ARBA" id="ARBA00022516"/>
    </source>
</evidence>
<dbReference type="SUPFAM" id="SSF53756">
    <property type="entry name" value="UDP-Glycosyltransferase/glycogen phosphorylase"/>
    <property type="match status" value="1"/>
</dbReference>
<protein>
    <recommendedName>
        <fullName evidence="4 11">Lipid-A-disaccharide synthase</fullName>
        <ecNumber evidence="3 11">2.4.1.182</ecNumber>
    </recommendedName>
</protein>
<evidence type="ECO:0000256" key="2">
    <source>
        <dbReference type="ARBA" id="ARBA00007868"/>
    </source>
</evidence>
<sequence length="381" mass="41650">MRIGVLAGEASGDILGARVLEALSRHYDRVIIEGIGGPLMEAQGLRSMFPMERLSVMGFVEPLKRLPELLRIRRTVFEHFRDNPPDLFLGIDSPDFNLRLERKLRECGIKTAHLVSPSVWAWRQGRIKKIKKSVDLMLCLFPFELQIYRDNGVPAEFVGHPLADELPSRVDKVSARQALQLPVHGKLLALLPGSRGGEVRRLAPVMLGAARLLWQQNPQLRFALPAANAAREQELRALLAEQADLPITLISGRSREVMAAADTVLLASGTATLEAALVKRPMVVTYRMAAFSWWLVTRLVKISFAALPNVLAGRSLVPELLQDAATPQATAAAVAPLLSGDASGEQLQAFDQIHQQLKQGYAGKSALALQRLASGDGVSHG</sequence>
<evidence type="ECO:0000256" key="4">
    <source>
        <dbReference type="ARBA" id="ARBA00020902"/>
    </source>
</evidence>
<dbReference type="OrthoDB" id="9801642at2"/>
<evidence type="ECO:0000256" key="1">
    <source>
        <dbReference type="ARBA" id="ARBA00002056"/>
    </source>
</evidence>
<reference evidence="12 13" key="1">
    <citation type="submission" date="2019-03" db="EMBL/GenBank/DDBJ databases">
        <title>Seongchinamella monodicae gen. nov., sp. nov., a novel member of the Gammaproteobacteria isolated from a tidal mudflat of beach.</title>
        <authorList>
            <person name="Yang H.G."/>
            <person name="Kang J.W."/>
            <person name="Lee S.D."/>
        </authorList>
    </citation>
    <scope>NUCLEOTIDE SEQUENCE [LARGE SCALE GENOMIC DNA]</scope>
    <source>
        <strain evidence="12 13">GH4-78</strain>
    </source>
</reference>
<dbReference type="PANTHER" id="PTHR30372">
    <property type="entry name" value="LIPID-A-DISACCHARIDE SYNTHASE"/>
    <property type="match status" value="1"/>
</dbReference>
<proteinExistence type="inferred from homology"/>
<dbReference type="AlphaFoldDB" id="A0A4R5LXI6"/>
<gene>
    <name evidence="11" type="primary">lpxB</name>
    <name evidence="12" type="ORF">E2F43_02320</name>
</gene>
<evidence type="ECO:0000256" key="8">
    <source>
        <dbReference type="ARBA" id="ARBA00022679"/>
    </source>
</evidence>
<dbReference type="PANTHER" id="PTHR30372:SF4">
    <property type="entry name" value="LIPID-A-DISACCHARIDE SYNTHASE, MITOCHONDRIAL-RELATED"/>
    <property type="match status" value="1"/>
</dbReference>
<dbReference type="GO" id="GO:0008915">
    <property type="term" value="F:lipid-A-disaccharide synthase activity"/>
    <property type="evidence" value="ECO:0007669"/>
    <property type="project" value="UniProtKB-UniRule"/>
</dbReference>
<dbReference type="Pfam" id="PF02684">
    <property type="entry name" value="LpxB"/>
    <property type="match status" value="1"/>
</dbReference>
<evidence type="ECO:0000256" key="9">
    <source>
        <dbReference type="ARBA" id="ARBA00023098"/>
    </source>
</evidence>
<keyword evidence="8 11" id="KW-0808">Transferase</keyword>
<keyword evidence="5 11" id="KW-0444">Lipid biosynthesis</keyword>
<comment type="pathway">
    <text evidence="11">Bacterial outer membrane biogenesis; LPS lipid A biosynthesis.</text>
</comment>
<dbReference type="UniPathway" id="UPA00973"/>
<dbReference type="EC" id="2.4.1.182" evidence="3 11"/>
<evidence type="ECO:0000313" key="12">
    <source>
        <dbReference type="EMBL" id="TDG16018.1"/>
    </source>
</evidence>
<evidence type="ECO:0000313" key="13">
    <source>
        <dbReference type="Proteomes" id="UP000295554"/>
    </source>
</evidence>
<comment type="similarity">
    <text evidence="2 11">Belongs to the LpxB family.</text>
</comment>
<keyword evidence="7 11" id="KW-0328">Glycosyltransferase</keyword>
<dbReference type="GO" id="GO:0016020">
    <property type="term" value="C:membrane"/>
    <property type="evidence" value="ECO:0007669"/>
    <property type="project" value="GOC"/>
</dbReference>
<keyword evidence="13" id="KW-1185">Reference proteome</keyword>
<comment type="function">
    <text evidence="1 11">Condensation of UDP-2,3-diacylglucosamine and 2,3-diacylglucosamine-1-phosphate to form lipid A disaccharide, a precursor of lipid A, a phosphorylated glycolipid that anchors the lipopolysaccharide to the outer membrane of the cell.</text>
</comment>
<name>A0A4R5LXI6_9GAMM</name>
<keyword evidence="9 11" id="KW-0443">Lipid metabolism</keyword>
<evidence type="ECO:0000256" key="3">
    <source>
        <dbReference type="ARBA" id="ARBA00012687"/>
    </source>
</evidence>